<feature type="region of interest" description="Disordered" evidence="1">
    <location>
        <begin position="656"/>
        <end position="683"/>
    </location>
</feature>
<dbReference type="Proteomes" id="UP000887566">
    <property type="component" value="Unplaced"/>
</dbReference>
<dbReference type="Gene3D" id="1.10.357.40">
    <property type="entry name" value="YbiA-like"/>
    <property type="match status" value="1"/>
</dbReference>
<dbReference type="AlphaFoldDB" id="A0A914WWX1"/>
<evidence type="ECO:0000256" key="1">
    <source>
        <dbReference type="SAM" id="MobiDB-lite"/>
    </source>
</evidence>
<organism evidence="3 4">
    <name type="scientific">Plectus sambesii</name>
    <dbReference type="NCBI Taxonomy" id="2011161"/>
    <lineage>
        <taxon>Eukaryota</taxon>
        <taxon>Metazoa</taxon>
        <taxon>Ecdysozoa</taxon>
        <taxon>Nematoda</taxon>
        <taxon>Chromadorea</taxon>
        <taxon>Plectida</taxon>
        <taxon>Plectina</taxon>
        <taxon>Plectoidea</taxon>
        <taxon>Plectidae</taxon>
        <taxon>Plectus</taxon>
    </lineage>
</organism>
<feature type="region of interest" description="Disordered" evidence="1">
    <location>
        <begin position="480"/>
        <end position="504"/>
    </location>
</feature>
<keyword evidence="3" id="KW-1185">Reference proteome</keyword>
<evidence type="ECO:0000259" key="2">
    <source>
        <dbReference type="Pfam" id="PF08719"/>
    </source>
</evidence>
<evidence type="ECO:0000313" key="4">
    <source>
        <dbReference type="WBParaSite" id="PSAMB.scaffold5149size12509.g25985.t1"/>
    </source>
</evidence>
<dbReference type="InterPro" id="IPR037238">
    <property type="entry name" value="YbiA-like_sf"/>
</dbReference>
<dbReference type="SUPFAM" id="SSF143990">
    <property type="entry name" value="YbiA-like"/>
    <property type="match status" value="1"/>
</dbReference>
<accession>A0A914WWX1</accession>
<feature type="region of interest" description="Disordered" evidence="1">
    <location>
        <begin position="1"/>
        <end position="77"/>
    </location>
</feature>
<sequence>MLSHWRRDHKPPVSANSSDSPQSSTTDKERSTTDEENAEKESIYYSSEPSTSKAQLESVSSADSGKKKDGNEPPRVSLETKLGGTLCVFYTNSPFSDFAPAPFILEGKYYPTIEHYFHIQMAYAFGLFKLAHTALQITDPGEFRKKLRTELKGMIKSGLFDEKIFSKWKDNNANKLMKNACRAKFDQNYQMRELLLHTGDRLLCFAAKNDKRLGVGMSEAEFLFWVKKNNITLEDLLNFFSGVTRRPRELGWNALGCALMDVRAEYLQKPSIIAEWKNAHPEKWKAPVDRRTIPLSAEEIGRLKNIQNDVEVCATHDIQDTTKGFDAAPTPTSSSTIRVNRSLLSLNVSTAASERSTCSGDYAIKIQAKVLAYKEERALDQLREDENEAIDDAVQTIVENMLSIVSGESHNAQGTLALEASHFSPELAPNHPDEAKESYSFASGLDDTISVKILPDEKRIVVQRKNQPKRVIGSADDKVLPPAKKSRWTTGKDAATGGSGDTQLAAPKTIDARQLLLDRMELLRGEKPMINPYAVTSAAGDGVPHAVGTNWAEAEAGRIKERQHTPQASYKPQWPPQGTPYVIERGEIPPDGVIPPPPGVEGPAYLLPLGKRDWIIRPEFPVRGRPAALPLELLPPPMCPRGVNPHQWQQRFPRPFAPGSRPHSSARMPQYPYRPPLIRAPKRDPEDLRGPAWQLPENPLAGTLNKAKNFLHEIKAKIDKRKMSRIEEGAAPTSKNVASSTDEEEKAAVEDTVAFCREIFPFGMEASLADLFDMGFVPPPIIGDPNAQQRNKALIVNDWLSQFANPEAALRHFANRWVKKGRLNTMGEYEANSDPEDDEGIDPSRHVEVSFGDDDDEKYKRSIETQVIYVDTSQYNHYVKWYQKMHGFAPLPGD</sequence>
<dbReference type="CDD" id="cd15457">
    <property type="entry name" value="NADAR"/>
    <property type="match status" value="1"/>
</dbReference>
<feature type="domain" description="NADAR" evidence="2">
    <location>
        <begin position="92"/>
        <end position="265"/>
    </location>
</feature>
<proteinExistence type="predicted"/>
<protein>
    <submittedName>
        <fullName evidence="4">NADAR domain-containing protein</fullName>
    </submittedName>
</protein>
<name>A0A914WWX1_9BILA</name>
<dbReference type="InterPro" id="IPR012816">
    <property type="entry name" value="NADAR"/>
</dbReference>
<feature type="compositionally biased region" description="Polar residues" evidence="1">
    <location>
        <begin position="14"/>
        <end position="25"/>
    </location>
</feature>
<dbReference type="Pfam" id="PF08719">
    <property type="entry name" value="NADAR"/>
    <property type="match status" value="1"/>
</dbReference>
<dbReference type="WBParaSite" id="PSAMB.scaffold5149size12509.g25985.t1">
    <property type="protein sequence ID" value="PSAMB.scaffold5149size12509.g25985.t1"/>
    <property type="gene ID" value="PSAMB.scaffold5149size12509.g25985"/>
</dbReference>
<reference evidence="4" key="1">
    <citation type="submission" date="2022-11" db="UniProtKB">
        <authorList>
            <consortium name="WormBaseParasite"/>
        </authorList>
    </citation>
    <scope>IDENTIFICATION</scope>
</reference>
<evidence type="ECO:0000313" key="3">
    <source>
        <dbReference type="Proteomes" id="UP000887566"/>
    </source>
</evidence>
<feature type="compositionally biased region" description="Polar residues" evidence="1">
    <location>
        <begin position="44"/>
        <end position="63"/>
    </location>
</feature>